<dbReference type="GO" id="GO:0030246">
    <property type="term" value="F:carbohydrate binding"/>
    <property type="evidence" value="ECO:0007669"/>
    <property type="project" value="UniProtKB-KW"/>
</dbReference>
<evidence type="ECO:0000256" key="1">
    <source>
        <dbReference type="ARBA" id="ARBA00004613"/>
    </source>
</evidence>
<dbReference type="RefSeq" id="XP_031441983.1">
    <property type="nucleotide sequence ID" value="XM_031586123.1"/>
</dbReference>
<reference evidence="12" key="1">
    <citation type="submission" date="2025-08" db="UniProtKB">
        <authorList>
            <consortium name="RefSeq"/>
        </authorList>
    </citation>
    <scope>IDENTIFICATION</scope>
</reference>
<dbReference type="InterPro" id="IPR018378">
    <property type="entry name" value="C-type_lectin_CS"/>
</dbReference>
<dbReference type="GO" id="GO:0008083">
    <property type="term" value="F:growth factor activity"/>
    <property type="evidence" value="ECO:0007669"/>
    <property type="project" value="TreeGrafter"/>
</dbReference>
<dbReference type="Pfam" id="PF01391">
    <property type="entry name" value="Collagen"/>
    <property type="match status" value="1"/>
</dbReference>
<evidence type="ECO:0000256" key="3">
    <source>
        <dbReference type="ARBA" id="ARBA00022729"/>
    </source>
</evidence>
<dbReference type="GO" id="GO:0001503">
    <property type="term" value="P:ossification"/>
    <property type="evidence" value="ECO:0007669"/>
    <property type="project" value="TreeGrafter"/>
</dbReference>
<dbReference type="KEGG" id="char:116224977"/>
<feature type="chain" id="PRO_5028409444" evidence="9">
    <location>
        <begin position="19"/>
        <end position="246"/>
    </location>
</feature>
<evidence type="ECO:0000256" key="4">
    <source>
        <dbReference type="ARBA" id="ARBA00022734"/>
    </source>
</evidence>
<evidence type="ECO:0000256" key="7">
    <source>
        <dbReference type="ARBA" id="ARBA00023157"/>
    </source>
</evidence>
<keyword evidence="5" id="KW-0106">Calcium</keyword>
<evidence type="ECO:0000256" key="9">
    <source>
        <dbReference type="SAM" id="SignalP"/>
    </source>
</evidence>
<keyword evidence="4" id="KW-0430">Lectin</keyword>
<dbReference type="InterPro" id="IPR016187">
    <property type="entry name" value="CTDL_fold"/>
</dbReference>
<organism evidence="11 12">
    <name type="scientific">Clupea harengus</name>
    <name type="common">Atlantic herring</name>
    <dbReference type="NCBI Taxonomy" id="7950"/>
    <lineage>
        <taxon>Eukaryota</taxon>
        <taxon>Metazoa</taxon>
        <taxon>Chordata</taxon>
        <taxon>Craniata</taxon>
        <taxon>Vertebrata</taxon>
        <taxon>Euteleostomi</taxon>
        <taxon>Actinopterygii</taxon>
        <taxon>Neopterygii</taxon>
        <taxon>Teleostei</taxon>
        <taxon>Clupei</taxon>
        <taxon>Clupeiformes</taxon>
        <taxon>Clupeoidei</taxon>
        <taxon>Clupeidae</taxon>
        <taxon>Clupea</taxon>
    </lineage>
</organism>
<dbReference type="InterPro" id="IPR051663">
    <property type="entry name" value="CLec_Tetranectin-domain"/>
</dbReference>
<feature type="domain" description="C-type lectin" evidence="10">
    <location>
        <begin position="131"/>
        <end position="243"/>
    </location>
</feature>
<name>A0A6P8GTS8_CLUHA</name>
<dbReference type="GO" id="GO:0005581">
    <property type="term" value="C:collagen trimer"/>
    <property type="evidence" value="ECO:0007669"/>
    <property type="project" value="UniProtKB-KW"/>
</dbReference>
<keyword evidence="2" id="KW-0964">Secreted</keyword>
<dbReference type="SMART" id="SM00034">
    <property type="entry name" value="CLECT"/>
    <property type="match status" value="1"/>
</dbReference>
<accession>A0A6P8GTS8</accession>
<feature type="signal peptide" evidence="9">
    <location>
        <begin position="1"/>
        <end position="18"/>
    </location>
</feature>
<comment type="subcellular location">
    <subcellularLocation>
        <location evidence="1">Secreted</location>
    </subcellularLocation>
</comment>
<keyword evidence="6" id="KW-0176">Collagen</keyword>
<dbReference type="GeneID" id="116224977"/>
<sequence>MALYLAVLLLSLIGGAHTEAPPNCLAGVPGNPGHNGHNGRDGKDGSEGVPGLKGDRGEPGVPVPGPPGKMGPAGPPGLKGEKGEMGTPVESVKTDPLTKSLQADVQTLRSRLSLIEKATSFRIFRKVGMKYYVSEGWEDTFDSGRELCRNAGGDLALPKSEEENKGLVKMLSDLKGTMGWIRVNDMTTEGTFLDGYGGRLSFKKWKQGEPNNYGGAEDCGMIQKETGLWNDVSCDRKYHIVCEIDK</sequence>
<evidence type="ECO:0000256" key="2">
    <source>
        <dbReference type="ARBA" id="ARBA00022525"/>
    </source>
</evidence>
<dbReference type="PANTHER" id="PTHR22799:SF1">
    <property type="entry name" value="C-TYPE LECTIN DOMAIN FAMILY 11 MEMBER A"/>
    <property type="match status" value="1"/>
</dbReference>
<dbReference type="PROSITE" id="PS50041">
    <property type="entry name" value="C_TYPE_LECTIN_2"/>
    <property type="match status" value="1"/>
</dbReference>
<protein>
    <submittedName>
        <fullName evidence="12">Mannose-binding protein A-like</fullName>
    </submittedName>
</protein>
<dbReference type="InterPro" id="IPR001304">
    <property type="entry name" value="C-type_lectin-like"/>
</dbReference>
<dbReference type="InterPro" id="IPR016186">
    <property type="entry name" value="C-type_lectin-like/link_sf"/>
</dbReference>
<dbReference type="PROSITE" id="PS00615">
    <property type="entry name" value="C_TYPE_LECTIN_1"/>
    <property type="match status" value="1"/>
</dbReference>
<dbReference type="AlphaFoldDB" id="A0A6P8GTS8"/>
<keyword evidence="3 9" id="KW-0732">Signal</keyword>
<dbReference type="SUPFAM" id="SSF56436">
    <property type="entry name" value="C-type lectin-like"/>
    <property type="match status" value="1"/>
</dbReference>
<dbReference type="Gene3D" id="3.10.100.10">
    <property type="entry name" value="Mannose-Binding Protein A, subunit A"/>
    <property type="match status" value="1"/>
</dbReference>
<dbReference type="Pfam" id="PF00059">
    <property type="entry name" value="Lectin_C"/>
    <property type="match status" value="1"/>
</dbReference>
<keyword evidence="7" id="KW-1015">Disulfide bond</keyword>
<evidence type="ECO:0000256" key="5">
    <source>
        <dbReference type="ARBA" id="ARBA00022837"/>
    </source>
</evidence>
<proteinExistence type="predicted"/>
<dbReference type="PANTHER" id="PTHR22799">
    <property type="entry name" value="TETRANECTIN-RELATED"/>
    <property type="match status" value="1"/>
</dbReference>
<evidence type="ECO:0000259" key="10">
    <source>
        <dbReference type="PROSITE" id="PS50041"/>
    </source>
</evidence>
<dbReference type="InterPro" id="IPR008160">
    <property type="entry name" value="Collagen"/>
</dbReference>
<evidence type="ECO:0000313" key="11">
    <source>
        <dbReference type="Proteomes" id="UP000515152"/>
    </source>
</evidence>
<evidence type="ECO:0000313" key="12">
    <source>
        <dbReference type="RefSeq" id="XP_031441983.1"/>
    </source>
</evidence>
<feature type="region of interest" description="Disordered" evidence="8">
    <location>
        <begin position="24"/>
        <end position="98"/>
    </location>
</feature>
<dbReference type="Proteomes" id="UP000515152">
    <property type="component" value="Chromosome 19"/>
</dbReference>
<feature type="compositionally biased region" description="Pro residues" evidence="8">
    <location>
        <begin position="61"/>
        <end position="75"/>
    </location>
</feature>
<dbReference type="GO" id="GO:0005615">
    <property type="term" value="C:extracellular space"/>
    <property type="evidence" value="ECO:0007669"/>
    <property type="project" value="TreeGrafter"/>
</dbReference>
<evidence type="ECO:0000256" key="8">
    <source>
        <dbReference type="SAM" id="MobiDB-lite"/>
    </source>
</evidence>
<keyword evidence="11" id="KW-1185">Reference proteome</keyword>
<gene>
    <name evidence="12" type="primary">LOC116224977</name>
</gene>
<evidence type="ECO:0000256" key="6">
    <source>
        <dbReference type="ARBA" id="ARBA00023119"/>
    </source>
</evidence>
<dbReference type="OrthoDB" id="10255512at2759"/>